<evidence type="ECO:0008006" key="5">
    <source>
        <dbReference type="Google" id="ProtNLM"/>
    </source>
</evidence>
<accession>A0AAW7YQC4</accession>
<comment type="caution">
    <text evidence="3">The sequence shown here is derived from an EMBL/GenBank/DDBJ whole genome shotgun (WGS) entry which is preliminary data.</text>
</comment>
<evidence type="ECO:0000313" key="3">
    <source>
        <dbReference type="EMBL" id="MDO6574489.1"/>
    </source>
</evidence>
<evidence type="ECO:0000256" key="1">
    <source>
        <dbReference type="SAM" id="Coils"/>
    </source>
</evidence>
<name>A0AAW7YQC4_9STAP</name>
<keyword evidence="1" id="KW-0175">Coiled coil</keyword>
<keyword evidence="4" id="KW-1185">Reference proteome</keyword>
<reference evidence="3" key="1">
    <citation type="submission" date="2023-07" db="EMBL/GenBank/DDBJ databases">
        <title>Genome content predicts the carbon catabolic preferences of heterotrophic bacteria.</title>
        <authorList>
            <person name="Gralka M."/>
        </authorList>
    </citation>
    <scope>NUCLEOTIDE SEQUENCE</scope>
    <source>
        <strain evidence="3">E2R20</strain>
    </source>
</reference>
<dbReference type="NCBIfam" id="TIGR04263">
    <property type="entry name" value="SasC_Mrp_aggreg"/>
    <property type="match status" value="1"/>
</dbReference>
<gene>
    <name evidence="3" type="ORF">Q4528_09965</name>
</gene>
<proteinExistence type="predicted"/>
<protein>
    <recommendedName>
        <fullName evidence="5">YSIRK signal domain/LPXTG anchor domain surface protein</fullName>
    </recommendedName>
</protein>
<feature type="compositionally biased region" description="Polar residues" evidence="2">
    <location>
        <begin position="227"/>
        <end position="257"/>
    </location>
</feature>
<evidence type="ECO:0000313" key="4">
    <source>
        <dbReference type="Proteomes" id="UP001170310"/>
    </source>
</evidence>
<dbReference type="EMBL" id="JAUOQO010000008">
    <property type="protein sequence ID" value="MDO6574489.1"/>
    <property type="molecule type" value="Genomic_DNA"/>
</dbReference>
<feature type="region of interest" description="Disordered" evidence="2">
    <location>
        <begin position="206"/>
        <end position="257"/>
    </location>
</feature>
<dbReference type="Proteomes" id="UP001170310">
    <property type="component" value="Unassembled WGS sequence"/>
</dbReference>
<feature type="compositionally biased region" description="Low complexity" evidence="2">
    <location>
        <begin position="62"/>
        <end position="78"/>
    </location>
</feature>
<feature type="region of interest" description="Disordered" evidence="2">
    <location>
        <begin position="62"/>
        <end position="82"/>
    </location>
</feature>
<dbReference type="RefSeq" id="WP_303521413.1">
    <property type="nucleotide sequence ID" value="NZ_JAUOQO010000008.1"/>
</dbReference>
<dbReference type="InterPro" id="IPR026359">
    <property type="entry name" value="SasC/FmtB_aggreg_dom"/>
</dbReference>
<feature type="compositionally biased region" description="Polar residues" evidence="2">
    <location>
        <begin position="206"/>
        <end position="219"/>
    </location>
</feature>
<feature type="coiled-coil region" evidence="1">
    <location>
        <begin position="601"/>
        <end position="648"/>
    </location>
</feature>
<sequence length="1319" mass="144153">MNQPRNYNQEEVNKKFFSIRKLRGYGATSIAVASIYLSFGHMNSASAAEETNQTNTLTTNNFEAQKNSNSASTNSKASGETNNQIDANQVQKEYDENNQIDSNQTNQFRSNNIKSEESSVGNNEKLKKLINQYKNIDLSNKTNDSVQQFKTKLVNADQFIENQATQKEIDDYYQEFINSASLLKRENNVDLNETKKNRLINNDDQLVTNGIPANNTEPNKNNRHSAIKNQNRGTSFRSANQPINNDKSNDPLNKNEINTELRNGNFEQVTGGNLPSNTDKLTVVTGVDGWHSLSTVSDPEYPMTLTTAGKKYSSFMSDSNAPYGVILARTTDGYNRKVLDPRVAGIYQDIDVNPGSELVVEYVSSALNVINSWPGVKAKVTSVDGSNVYYDKTLNGMGKYPTGRLSFMINVPEDVNRLRLAFLPVADVKTLTSTQTGAQQGFGTNKSYLYGGIVSRVRANSGAYITSNVDEIKYDFRSDSTNSNYARGTISVSLENKGHFRSKETKYVVSLPAGSKFISATDVSTNFDEATNTLTLDAGKIDAGATKNITYTIDFPATQPNTIDLNGNVTYKTDAPYRGNDTQKIGTNIVNQQQVDILMYKEELNDKYNNIKQYLNTINESEFTANSVNNLKAKLEEAKSILNEALNNTPIAERKSQAIINQLTTELEQEKINLKLLSPQEPKITTNNEYVYTVVTPPNNADKLEINYVNPDGMMSKLIAKKEGNNWLLNEAPAGFTINPITGGIAINYIGVAPHSEITASATQGNSDPSNLVRAIMPVKEIAPPEPKIIKNEEEASLIIQPQGDTDKMTINYIGLDGESKEVVATKISDHWELNDNPKGISINDINGEVVVNYEGVQVGSEVTAESNYGNSDSSLIARDKIPLKQATPVAPVISSDDQEAGVTITPQDNTDKIVVKYIDPNGDSKEVVATKVGEQWTIENNPQGFAINPTTGLLTITHDGVQNGSEVRVQATQGNSNPSEVTTQVPNKETTPAAPMITINDQEASVTITPQDNTDKMVVKYIDPNGYSKEVVATKVGEQWTIENNPQGFAINPTTGLLTITHDGVQNGSEVRVQATQGNSNPSEVAAKVPNKETTPAAPVIITNDQEASLTITPQDNTDKMVVKYIDPNGQQKEIIATKTGDKWSLNDNVDGMNIDGTNGVITITHDGVQNGSEVRVQAMQGNSNPSEVAAKVPNKETTPAAPVIITNDQEASLTITPQDNTDKMVVKYIDPNGQQKELIATKAEDKWSLNDKVKGINIDIINGVITITHDVVQNGSHVTIQATQGNSDPSEVTAKVSYKETAPKPPIIQLDKQKKLV</sequence>
<organism evidence="3 4">
    <name type="scientific">Staphylococcus pasteuri_A</name>
    <dbReference type="NCBI Taxonomy" id="3062664"/>
    <lineage>
        <taxon>Bacteria</taxon>
        <taxon>Bacillati</taxon>
        <taxon>Bacillota</taxon>
        <taxon>Bacilli</taxon>
        <taxon>Bacillales</taxon>
        <taxon>Staphylococcaceae</taxon>
        <taxon>Staphylococcus</taxon>
    </lineage>
</organism>
<feature type="region of interest" description="Disordered" evidence="2">
    <location>
        <begin position="95"/>
        <end position="121"/>
    </location>
</feature>
<evidence type="ECO:0000256" key="2">
    <source>
        <dbReference type="SAM" id="MobiDB-lite"/>
    </source>
</evidence>